<keyword evidence="7" id="KW-1185">Reference proteome</keyword>
<feature type="transmembrane region" description="Helical" evidence="4">
    <location>
        <begin position="6"/>
        <end position="24"/>
    </location>
</feature>
<dbReference type="CDD" id="cd04192">
    <property type="entry name" value="GT_2_like_e"/>
    <property type="match status" value="1"/>
</dbReference>
<proteinExistence type="inferred from homology"/>
<comment type="caution">
    <text evidence="6">The sequence shown here is derived from an EMBL/GenBank/DDBJ whole genome shotgun (WGS) entry which is preliminary data.</text>
</comment>
<dbReference type="InterPro" id="IPR001173">
    <property type="entry name" value="Glyco_trans_2-like"/>
</dbReference>
<name>A0A5S3NAL0_9FLAO</name>
<gene>
    <name evidence="6" type="ORF">FDT66_02210</name>
</gene>
<dbReference type="PANTHER" id="PTHR43630">
    <property type="entry name" value="POLY-BETA-1,6-N-ACETYL-D-GLUCOSAMINE SYNTHASE"/>
    <property type="match status" value="1"/>
</dbReference>
<dbReference type="GO" id="GO:0016757">
    <property type="term" value="F:glycosyltransferase activity"/>
    <property type="evidence" value="ECO:0007669"/>
    <property type="project" value="UniProtKB-KW"/>
</dbReference>
<dbReference type="AlphaFoldDB" id="A0A5S3NAL0"/>
<keyword evidence="4" id="KW-0812">Transmembrane</keyword>
<evidence type="ECO:0000256" key="3">
    <source>
        <dbReference type="ARBA" id="ARBA00022679"/>
    </source>
</evidence>
<evidence type="ECO:0000256" key="1">
    <source>
        <dbReference type="ARBA" id="ARBA00006739"/>
    </source>
</evidence>
<protein>
    <submittedName>
        <fullName evidence="6">Glycosyltransferase</fullName>
    </submittedName>
</protein>
<evidence type="ECO:0000313" key="7">
    <source>
        <dbReference type="Proteomes" id="UP000307140"/>
    </source>
</evidence>
<evidence type="ECO:0000256" key="2">
    <source>
        <dbReference type="ARBA" id="ARBA00022676"/>
    </source>
</evidence>
<keyword evidence="4" id="KW-0472">Membrane</keyword>
<dbReference type="OrthoDB" id="9805625at2"/>
<feature type="transmembrane region" description="Helical" evidence="4">
    <location>
        <begin position="295"/>
        <end position="314"/>
    </location>
</feature>
<organism evidence="6 7">
    <name type="scientific">Polaribacter aestuariivivens</name>
    <dbReference type="NCBI Taxonomy" id="2304626"/>
    <lineage>
        <taxon>Bacteria</taxon>
        <taxon>Pseudomonadati</taxon>
        <taxon>Bacteroidota</taxon>
        <taxon>Flavobacteriia</taxon>
        <taxon>Flavobacteriales</taxon>
        <taxon>Flavobacteriaceae</taxon>
    </lineage>
</organism>
<dbReference type="PANTHER" id="PTHR43630:SF1">
    <property type="entry name" value="POLY-BETA-1,6-N-ACETYL-D-GLUCOSAMINE SYNTHASE"/>
    <property type="match status" value="1"/>
</dbReference>
<keyword evidence="4" id="KW-1133">Transmembrane helix</keyword>
<dbReference type="InterPro" id="IPR029044">
    <property type="entry name" value="Nucleotide-diphossugar_trans"/>
</dbReference>
<evidence type="ECO:0000313" key="6">
    <source>
        <dbReference type="EMBL" id="TMM32300.1"/>
    </source>
</evidence>
<keyword evidence="2" id="KW-0328">Glycosyltransferase</keyword>
<dbReference type="RefSeq" id="WP_138534512.1">
    <property type="nucleotide sequence ID" value="NZ_VANR01000001.1"/>
</dbReference>
<feature type="transmembrane region" description="Helical" evidence="4">
    <location>
        <begin position="351"/>
        <end position="372"/>
    </location>
</feature>
<dbReference type="Proteomes" id="UP000307140">
    <property type="component" value="Unassembled WGS sequence"/>
</dbReference>
<dbReference type="EMBL" id="VANR01000001">
    <property type="protein sequence ID" value="TMM32300.1"/>
    <property type="molecule type" value="Genomic_DNA"/>
</dbReference>
<accession>A0A5S3NAL0</accession>
<dbReference type="Pfam" id="PF00535">
    <property type="entry name" value="Glycos_transf_2"/>
    <property type="match status" value="1"/>
</dbReference>
<evidence type="ECO:0000259" key="5">
    <source>
        <dbReference type="Pfam" id="PF00535"/>
    </source>
</evidence>
<comment type="similarity">
    <text evidence="1">Belongs to the glycosyltransferase 2 family.</text>
</comment>
<reference evidence="6 7" key="1">
    <citation type="submission" date="2019-05" db="EMBL/GenBank/DDBJ databases">
        <title>Polaribacter aestuariivivens sp. nov., isolated from a tidal flat.</title>
        <authorList>
            <person name="Yoon J.-H."/>
        </authorList>
    </citation>
    <scope>NUCLEOTIDE SEQUENCE [LARGE SCALE GENOMIC DNA]</scope>
    <source>
        <strain evidence="6 7">DBTF-3</strain>
    </source>
</reference>
<keyword evidence="3 6" id="KW-0808">Transferase</keyword>
<feature type="domain" description="Glycosyltransferase 2-like" evidence="5">
    <location>
        <begin position="41"/>
        <end position="188"/>
    </location>
</feature>
<sequence length="384" mass="44399">MIWFITFILITYAILIIALAFGFAKADEFKPKNLASKTSFSVIIPFRNEAKNLPDLLKSISLLNYPKELIEFIFVNDASSDDSVEIISNNISCQVKRSQNLKLPDCDRGNILLINNVRRSNSPKKDAITIAISIAKNNWIVTTDADCILPENWLKAFDDFIQVNHPKMIVAPVNYVAENNFLEQFQLLDFMSLQGTTIGGFGINFPFMCNGANLGYKKEDFLKLNGFEGNNTIASGDDVFLFEKFLESDKKSVQFLKSEDAMVITFSVKTWKDLINQRIRWASKTSRFKNYKIKLIGLLVFLVNLITLFSLFYFDNFIFAFLPITAKIIIDLCLFLPTINFYQHKKTCYKWYLFCGIFYPFFSVFVVFKAVFFKYNWKGRKFKK</sequence>
<dbReference type="SUPFAM" id="SSF53448">
    <property type="entry name" value="Nucleotide-diphospho-sugar transferases"/>
    <property type="match status" value="1"/>
</dbReference>
<feature type="transmembrane region" description="Helical" evidence="4">
    <location>
        <begin position="320"/>
        <end position="339"/>
    </location>
</feature>
<evidence type="ECO:0000256" key="4">
    <source>
        <dbReference type="SAM" id="Phobius"/>
    </source>
</evidence>
<dbReference type="Gene3D" id="3.90.550.10">
    <property type="entry name" value="Spore Coat Polysaccharide Biosynthesis Protein SpsA, Chain A"/>
    <property type="match status" value="1"/>
</dbReference>